<dbReference type="InterPro" id="IPR000073">
    <property type="entry name" value="AB_hydrolase_1"/>
</dbReference>
<dbReference type="KEGG" id="vta:A2062"/>
<dbReference type="EMBL" id="LT960611">
    <property type="protein sequence ID" value="SON50041.1"/>
    <property type="molecule type" value="Genomic_DNA"/>
</dbReference>
<evidence type="ECO:0000313" key="2">
    <source>
        <dbReference type="EMBL" id="SON50041.1"/>
    </source>
</evidence>
<dbReference type="Proteomes" id="UP000235828">
    <property type="component" value="Chromosome A"/>
</dbReference>
<sequence length="283" mass="31770">MKNTNYPLDDGKQIAAIELGNRLTADYSVVFIHGWLDNAASFIQVMRLMHTIKPNLHLVALDLPGHGLSSHKDPDNFYPFHDYIDDLYRFLHEIPATKRILVGHSLGALITSCYSAAFPEQVAALVQIEGVGPLAEEGQNATERLRRGVKSRERIRRKTSRSLANKEQAFGLRSISTGVEKDLIAPIVERDLRYDQIECSWFWRHDPKLKSDSLYRMTNEQAATLTGDIQCPHRIILGDQGVEYLKNIGGNEAITHTVSGAHHCHLESSDAVVKIILDLVNKI</sequence>
<dbReference type="AlphaFoldDB" id="A0A2N8ZDP8"/>
<dbReference type="RefSeq" id="WP_102522605.1">
    <property type="nucleotide sequence ID" value="NZ_LT960611.1"/>
</dbReference>
<keyword evidence="2" id="KW-0378">Hydrolase</keyword>
<dbReference type="PRINTS" id="PR00111">
    <property type="entry name" value="ABHYDROLASE"/>
</dbReference>
<dbReference type="OrthoDB" id="149912at2"/>
<proteinExistence type="predicted"/>
<organism evidence="2 3">
    <name type="scientific">Vibrio tapetis subsp. tapetis</name>
    <dbReference type="NCBI Taxonomy" id="1671868"/>
    <lineage>
        <taxon>Bacteria</taxon>
        <taxon>Pseudomonadati</taxon>
        <taxon>Pseudomonadota</taxon>
        <taxon>Gammaproteobacteria</taxon>
        <taxon>Vibrionales</taxon>
        <taxon>Vibrionaceae</taxon>
        <taxon>Vibrio</taxon>
    </lineage>
</organism>
<keyword evidence="3" id="KW-1185">Reference proteome</keyword>
<dbReference type="GO" id="GO:0016020">
    <property type="term" value="C:membrane"/>
    <property type="evidence" value="ECO:0007669"/>
    <property type="project" value="TreeGrafter"/>
</dbReference>
<dbReference type="Gene3D" id="3.40.50.1820">
    <property type="entry name" value="alpha/beta hydrolase"/>
    <property type="match status" value="1"/>
</dbReference>
<reference evidence="2 3" key="1">
    <citation type="submission" date="2017-10" db="EMBL/GenBank/DDBJ databases">
        <authorList>
            <person name="Banno H."/>
            <person name="Chua N.-H."/>
        </authorList>
    </citation>
    <scope>NUCLEOTIDE SEQUENCE [LARGE SCALE GENOMIC DNA]</scope>
    <source>
        <strain evidence="2">Vibrio tapetis CECT4600</strain>
    </source>
</reference>
<dbReference type="Pfam" id="PF00561">
    <property type="entry name" value="Abhydrolase_1"/>
    <property type="match status" value="1"/>
</dbReference>
<name>A0A2N8ZDP8_9VIBR</name>
<protein>
    <submittedName>
        <fullName evidence="2">Putative VALACYCLOVIR HYDROLASE</fullName>
    </submittedName>
</protein>
<dbReference type="GO" id="GO:0016787">
    <property type="term" value="F:hydrolase activity"/>
    <property type="evidence" value="ECO:0007669"/>
    <property type="project" value="UniProtKB-KW"/>
</dbReference>
<feature type="domain" description="AB hydrolase-1" evidence="1">
    <location>
        <begin position="28"/>
        <end position="143"/>
    </location>
</feature>
<accession>A0A2N8ZDP8</accession>
<evidence type="ECO:0000259" key="1">
    <source>
        <dbReference type="Pfam" id="PF00561"/>
    </source>
</evidence>
<dbReference type="InterPro" id="IPR050266">
    <property type="entry name" value="AB_hydrolase_sf"/>
</dbReference>
<evidence type="ECO:0000313" key="3">
    <source>
        <dbReference type="Proteomes" id="UP000235828"/>
    </source>
</evidence>
<gene>
    <name evidence="2" type="ORF">VTAP4600_A2062</name>
</gene>
<dbReference type="InterPro" id="IPR029058">
    <property type="entry name" value="AB_hydrolase_fold"/>
</dbReference>
<dbReference type="PANTHER" id="PTHR43798:SF33">
    <property type="entry name" value="HYDROLASE, PUTATIVE (AFU_ORTHOLOGUE AFUA_2G14860)-RELATED"/>
    <property type="match status" value="1"/>
</dbReference>
<dbReference type="PANTHER" id="PTHR43798">
    <property type="entry name" value="MONOACYLGLYCEROL LIPASE"/>
    <property type="match status" value="1"/>
</dbReference>
<dbReference type="SUPFAM" id="SSF53474">
    <property type="entry name" value="alpha/beta-Hydrolases"/>
    <property type="match status" value="1"/>
</dbReference>